<accession>A0A0B1NYM9</accession>
<evidence type="ECO:0000313" key="2">
    <source>
        <dbReference type="EMBL" id="KHJ31497.1"/>
    </source>
</evidence>
<dbReference type="Proteomes" id="UP000030854">
    <property type="component" value="Unassembled WGS sequence"/>
</dbReference>
<protein>
    <submittedName>
        <fullName evidence="2">Uncharacterized protein</fullName>
    </submittedName>
</protein>
<reference evidence="2 3" key="1">
    <citation type="journal article" date="2014" name="BMC Genomics">
        <title>Adaptive genomic structural variation in the grape powdery mildew pathogen, Erysiphe necator.</title>
        <authorList>
            <person name="Jones L."/>
            <person name="Riaz S."/>
            <person name="Morales-Cruz A."/>
            <person name="Amrine K.C."/>
            <person name="McGuire B."/>
            <person name="Gubler W.D."/>
            <person name="Walker M.A."/>
            <person name="Cantu D."/>
        </authorList>
    </citation>
    <scope>NUCLEOTIDE SEQUENCE [LARGE SCALE GENOMIC DNA]</scope>
    <source>
        <strain evidence="3">c</strain>
    </source>
</reference>
<feature type="compositionally biased region" description="Polar residues" evidence="1">
    <location>
        <begin position="57"/>
        <end position="102"/>
    </location>
</feature>
<sequence length="147" mass="16767">MSSTLLTNHYYCMSCEEVIPDTSLCSKHYFECNSPHILRIRLVAHPKENQKNRSHSSKNNGIPRNASPSTSCTRDTAPKFSNASLSEQNPGKVQEFLPNNGSPRKATPYTCKAQNDSRRNGKTYVYGNKEVINNNYWKQKQHEFTPK</sequence>
<name>A0A0B1NYM9_UNCNE</name>
<proteinExistence type="predicted"/>
<dbReference type="HOGENOM" id="CLU_1769467_0_0_1"/>
<feature type="region of interest" description="Disordered" evidence="1">
    <location>
        <begin position="46"/>
        <end position="121"/>
    </location>
</feature>
<dbReference type="EMBL" id="JNVN01002851">
    <property type="protein sequence ID" value="KHJ31497.1"/>
    <property type="molecule type" value="Genomic_DNA"/>
</dbReference>
<gene>
    <name evidence="2" type="ORF">EV44_g3183</name>
</gene>
<keyword evidence="3" id="KW-1185">Reference proteome</keyword>
<organism evidence="2 3">
    <name type="scientific">Uncinula necator</name>
    <name type="common">Grape powdery mildew</name>
    <dbReference type="NCBI Taxonomy" id="52586"/>
    <lineage>
        <taxon>Eukaryota</taxon>
        <taxon>Fungi</taxon>
        <taxon>Dikarya</taxon>
        <taxon>Ascomycota</taxon>
        <taxon>Pezizomycotina</taxon>
        <taxon>Leotiomycetes</taxon>
        <taxon>Erysiphales</taxon>
        <taxon>Erysiphaceae</taxon>
        <taxon>Erysiphe</taxon>
    </lineage>
</organism>
<comment type="caution">
    <text evidence="2">The sequence shown here is derived from an EMBL/GenBank/DDBJ whole genome shotgun (WGS) entry which is preliminary data.</text>
</comment>
<evidence type="ECO:0000313" key="3">
    <source>
        <dbReference type="Proteomes" id="UP000030854"/>
    </source>
</evidence>
<evidence type="ECO:0000256" key="1">
    <source>
        <dbReference type="SAM" id="MobiDB-lite"/>
    </source>
</evidence>
<dbReference type="AlphaFoldDB" id="A0A0B1NYM9"/>